<proteinExistence type="predicted"/>
<dbReference type="PROSITE" id="PS50932">
    <property type="entry name" value="HTH_LACI_2"/>
    <property type="match status" value="1"/>
</dbReference>
<evidence type="ECO:0000256" key="1">
    <source>
        <dbReference type="ARBA" id="ARBA00023015"/>
    </source>
</evidence>
<dbReference type="AlphaFoldDB" id="A0A0F5FVD5"/>
<dbReference type="EMBL" id="JZEX01000061">
    <property type="protein sequence ID" value="KKB12515.1"/>
    <property type="molecule type" value="Genomic_DNA"/>
</dbReference>
<protein>
    <recommendedName>
        <fullName evidence="4">HTH lacI-type domain-containing protein</fullName>
    </recommendedName>
</protein>
<keyword evidence="6" id="KW-1185">Reference proteome</keyword>
<dbReference type="SUPFAM" id="SSF47413">
    <property type="entry name" value="lambda repressor-like DNA-binding domains"/>
    <property type="match status" value="1"/>
</dbReference>
<keyword evidence="2" id="KW-0238">DNA-binding</keyword>
<keyword evidence="3" id="KW-0804">Transcription</keyword>
<evidence type="ECO:0000313" key="5">
    <source>
        <dbReference type="EMBL" id="KKB12515.1"/>
    </source>
</evidence>
<dbReference type="Gene3D" id="3.40.50.2300">
    <property type="match status" value="2"/>
</dbReference>
<dbReference type="Pfam" id="PF13377">
    <property type="entry name" value="Peripla_BP_3"/>
    <property type="match status" value="1"/>
</dbReference>
<evidence type="ECO:0000313" key="6">
    <source>
        <dbReference type="Proteomes" id="UP000033632"/>
    </source>
</evidence>
<reference evidence="5 6" key="1">
    <citation type="submission" date="2015-03" db="EMBL/GenBank/DDBJ databases">
        <authorList>
            <person name="Hassan Y.I."/>
            <person name="Lepp D."/>
            <person name="Li X.-Z."/>
            <person name="Zhou T."/>
        </authorList>
    </citation>
    <scope>NUCLEOTIDE SEQUENCE [LARGE SCALE GENOMIC DNA]</scope>
    <source>
        <strain evidence="5 6">BD-c194</strain>
    </source>
</reference>
<dbReference type="SUPFAM" id="SSF53822">
    <property type="entry name" value="Periplasmic binding protein-like I"/>
    <property type="match status" value="1"/>
</dbReference>
<dbReference type="PATRIC" id="fig|443610.3.peg.3782"/>
<dbReference type="GO" id="GO:0000976">
    <property type="term" value="F:transcription cis-regulatory region binding"/>
    <property type="evidence" value="ECO:0007669"/>
    <property type="project" value="TreeGrafter"/>
</dbReference>
<dbReference type="InterPro" id="IPR000843">
    <property type="entry name" value="HTH_LacI"/>
</dbReference>
<evidence type="ECO:0000259" key="4">
    <source>
        <dbReference type="PROSITE" id="PS50932"/>
    </source>
</evidence>
<dbReference type="CDD" id="cd06267">
    <property type="entry name" value="PBP1_LacI_sugar_binding-like"/>
    <property type="match status" value="1"/>
</dbReference>
<name>A0A0F5FVD5_9HYPH</name>
<evidence type="ECO:0000256" key="3">
    <source>
        <dbReference type="ARBA" id="ARBA00023163"/>
    </source>
</evidence>
<dbReference type="Gene3D" id="1.10.260.40">
    <property type="entry name" value="lambda repressor-like DNA-binding domains"/>
    <property type="match status" value="1"/>
</dbReference>
<dbReference type="CDD" id="cd01392">
    <property type="entry name" value="HTH_LacI"/>
    <property type="match status" value="1"/>
</dbReference>
<feature type="domain" description="HTH lacI-type" evidence="4">
    <location>
        <begin position="4"/>
        <end position="58"/>
    </location>
</feature>
<comment type="caution">
    <text evidence="5">The sequence shown here is derived from an EMBL/GenBank/DDBJ whole genome shotgun (WGS) entry which is preliminary data.</text>
</comment>
<dbReference type="SMART" id="SM00354">
    <property type="entry name" value="HTH_LACI"/>
    <property type="match status" value="1"/>
</dbReference>
<dbReference type="GO" id="GO:0003700">
    <property type="term" value="F:DNA-binding transcription factor activity"/>
    <property type="evidence" value="ECO:0007669"/>
    <property type="project" value="TreeGrafter"/>
</dbReference>
<organism evidence="5 6">
    <name type="scientific">Devosia geojensis</name>
    <dbReference type="NCBI Taxonomy" id="443610"/>
    <lineage>
        <taxon>Bacteria</taxon>
        <taxon>Pseudomonadati</taxon>
        <taxon>Pseudomonadota</taxon>
        <taxon>Alphaproteobacteria</taxon>
        <taxon>Hyphomicrobiales</taxon>
        <taxon>Devosiaceae</taxon>
        <taxon>Devosia</taxon>
    </lineage>
</organism>
<dbReference type="STRING" id="443610.VE25_06150"/>
<sequence length="336" mass="36029">MGRVTVQYIADQLGISKFAVSRALTGSSGVSEETRAAVVAEATRLGYVPRTRRKTSARIEIIYHDPDVAHRELWVEVQAGAQMEGARLGVETVVRWTDDATALSQLAGQVHGFILIGPHDDSMLAAMGGFGVPCVRIGGALPPLEPIDHVGGTDEEGAVAVATHLLGLGHRKFVYVHGQLGYPRRVNRLEHFREAVLAEEGTELREISFPADNAPGDFRAALGRMEATGFRPTAYFCGNDWVAVTVLTELLRLGVRVPEDASVVGFADYAIAAQTSPALTTVRVPFRQFGIAAIRLLLSRLGHFGEVNDLPPQRISLVGDLIVRQSSGPAADPGPA</sequence>
<accession>A0A0F5FVD5</accession>
<dbReference type="PANTHER" id="PTHR30146">
    <property type="entry name" value="LACI-RELATED TRANSCRIPTIONAL REPRESSOR"/>
    <property type="match status" value="1"/>
</dbReference>
<dbReference type="InterPro" id="IPR028082">
    <property type="entry name" value="Peripla_BP_I"/>
</dbReference>
<dbReference type="InterPro" id="IPR046335">
    <property type="entry name" value="LacI/GalR-like_sensor"/>
</dbReference>
<dbReference type="RefSeq" id="WP_046107725.1">
    <property type="nucleotide sequence ID" value="NZ_JZEX01000061.1"/>
</dbReference>
<gene>
    <name evidence="5" type="ORF">VE25_06150</name>
</gene>
<dbReference type="PANTHER" id="PTHR30146:SF153">
    <property type="entry name" value="LACTOSE OPERON REPRESSOR"/>
    <property type="match status" value="1"/>
</dbReference>
<evidence type="ECO:0000256" key="2">
    <source>
        <dbReference type="ARBA" id="ARBA00023125"/>
    </source>
</evidence>
<keyword evidence="1" id="KW-0805">Transcription regulation</keyword>
<dbReference type="Proteomes" id="UP000033632">
    <property type="component" value="Unassembled WGS sequence"/>
</dbReference>
<dbReference type="OrthoDB" id="7325800at2"/>
<dbReference type="Pfam" id="PF00356">
    <property type="entry name" value="LacI"/>
    <property type="match status" value="1"/>
</dbReference>
<dbReference type="InterPro" id="IPR010982">
    <property type="entry name" value="Lambda_DNA-bd_dom_sf"/>
</dbReference>